<reference evidence="10" key="2">
    <citation type="submission" date="2018-08" db="EMBL/GenBank/DDBJ databases">
        <authorList>
            <person name="Ferrada E.E."/>
            <person name="Latorre B.A."/>
        </authorList>
    </citation>
    <scope>NUCLEOTIDE SEQUENCE [LARGE SCALE GENOMIC DNA]</scope>
    <source>
        <strain evidence="10">Propionibacterium_australiense1</strain>
    </source>
</reference>
<keyword evidence="3 10" id="KW-0808">Transferase</keyword>
<evidence type="ECO:0000313" key="12">
    <source>
        <dbReference type="Proteomes" id="UP000279336"/>
    </source>
</evidence>
<keyword evidence="10" id="KW-0328">Glycosyltransferase</keyword>
<feature type="transmembrane region" description="Helical" evidence="8">
    <location>
        <begin position="42"/>
        <end position="62"/>
    </location>
</feature>
<keyword evidence="5 8" id="KW-1133">Transmembrane helix</keyword>
<dbReference type="GO" id="GO:0005886">
    <property type="term" value="C:plasma membrane"/>
    <property type="evidence" value="ECO:0007669"/>
    <property type="project" value="UniProtKB-SubCell"/>
</dbReference>
<name>A0A383S4A7_9ACTN</name>
<gene>
    <name evidence="9" type="ORF">D7U36_02605</name>
    <name evidence="10" type="ORF">PROPAUS_0270</name>
</gene>
<evidence type="ECO:0000256" key="7">
    <source>
        <dbReference type="ARBA" id="ARBA00024033"/>
    </source>
</evidence>
<reference evidence="11" key="1">
    <citation type="submission" date="2018-08" db="EMBL/GenBank/DDBJ databases">
        <authorList>
            <person name="Hornung B."/>
        </authorList>
    </citation>
    <scope>NUCLEOTIDE SEQUENCE [LARGE SCALE GENOMIC DNA]</scope>
</reference>
<feature type="transmembrane region" description="Helical" evidence="8">
    <location>
        <begin position="219"/>
        <end position="238"/>
    </location>
</feature>
<dbReference type="AlphaFoldDB" id="A0A383S4A7"/>
<reference evidence="9 12" key="3">
    <citation type="submission" date="2018-10" db="EMBL/GenBank/DDBJ databases">
        <title>Propionibacterium australiense Genome Sequencing and Assembly.</title>
        <authorList>
            <person name="Bernier A.-M."/>
            <person name="Bernard K."/>
        </authorList>
    </citation>
    <scope>NUCLEOTIDE SEQUENCE [LARGE SCALE GENOMIC DNA]</scope>
    <source>
        <strain evidence="9 12">NML98A078</strain>
    </source>
</reference>
<evidence type="ECO:0000256" key="4">
    <source>
        <dbReference type="ARBA" id="ARBA00022692"/>
    </source>
</evidence>
<proteinExistence type="inferred from homology"/>
<comment type="subcellular location">
    <subcellularLocation>
        <location evidence="1">Cell membrane</location>
        <topology evidence="1">Multi-pass membrane protein</topology>
    </subcellularLocation>
</comment>
<feature type="transmembrane region" description="Helical" evidence="8">
    <location>
        <begin position="421"/>
        <end position="444"/>
    </location>
</feature>
<accession>A0A383S4A7</accession>
<organism evidence="10 11">
    <name type="scientific">Propionibacterium australiense</name>
    <dbReference type="NCBI Taxonomy" id="119981"/>
    <lineage>
        <taxon>Bacteria</taxon>
        <taxon>Bacillati</taxon>
        <taxon>Actinomycetota</taxon>
        <taxon>Actinomycetes</taxon>
        <taxon>Propionibacteriales</taxon>
        <taxon>Propionibacteriaceae</taxon>
        <taxon>Propionibacterium</taxon>
    </lineage>
</organism>
<sequence length="479" mass="52780">MTADQPLIGTGATAATPSSVSTRLSRQITLAFTRERLQSGRFLLFFWFVARLVVCCIWAFFIPSTQGDVVYYYEKIQVLFDSGPSSTLTEYPTPVIALLVIPYLLGFGTQHGYVVTFALMMLALDAAFTWSLWHTGGAMKGQAVVFWTLFLALVGPTAYLRFDLITCVLAGWSVIFLLRRHSVMAGALTAVGAAVKLWPALLWPALLPGSRRQKTTTTIGFALTGIVLVLASIGFAGWDRLMSPLRWQSGRGLQIESIAATLPMLGRAFGTGDYVVTLSRYQAYEIWGPGVSTIVTIADAAFYAGIAAALLAYLTWLWRGHGRIIEAVALLQLVILIMIVTNKTFSPQYIMWIGGPQAAAYAVLGARSQRTESFFTDRSRMNAISMWMLMATAFTLLVYPICYDRLVSDWNVGDELLRLPATVLLAIRNIAVVIVLGLVVRWVWSFLRPSAVRAVRARLSGTRHAQASDDEESRGEPHD</sequence>
<dbReference type="InterPro" id="IPR018584">
    <property type="entry name" value="GT87"/>
</dbReference>
<keyword evidence="6 8" id="KW-0472">Membrane</keyword>
<keyword evidence="4 8" id="KW-0812">Transmembrane</keyword>
<keyword evidence="11" id="KW-1185">Reference proteome</keyword>
<protein>
    <submittedName>
        <fullName evidence="9">DUF2029 domain-containing protein</fullName>
    </submittedName>
    <submittedName>
        <fullName evidence="10">Glycosyltransferase family 87</fullName>
        <ecNumber evidence="10">2.4.1.-</ecNumber>
    </submittedName>
</protein>
<dbReference type="Proteomes" id="UP000279336">
    <property type="component" value="Unassembled WGS sequence"/>
</dbReference>
<evidence type="ECO:0000256" key="2">
    <source>
        <dbReference type="ARBA" id="ARBA00022475"/>
    </source>
</evidence>
<feature type="transmembrane region" description="Helical" evidence="8">
    <location>
        <begin position="347"/>
        <end position="364"/>
    </location>
</feature>
<feature type="transmembrane region" description="Helical" evidence="8">
    <location>
        <begin position="384"/>
        <end position="401"/>
    </location>
</feature>
<evidence type="ECO:0000256" key="5">
    <source>
        <dbReference type="ARBA" id="ARBA00022989"/>
    </source>
</evidence>
<dbReference type="OrthoDB" id="581198at2"/>
<evidence type="ECO:0000256" key="6">
    <source>
        <dbReference type="ARBA" id="ARBA00023136"/>
    </source>
</evidence>
<feature type="transmembrane region" description="Helical" evidence="8">
    <location>
        <begin position="184"/>
        <end position="207"/>
    </location>
</feature>
<dbReference type="Pfam" id="PF09594">
    <property type="entry name" value="GT87"/>
    <property type="match status" value="1"/>
</dbReference>
<keyword evidence="2" id="KW-1003">Cell membrane</keyword>
<evidence type="ECO:0000256" key="1">
    <source>
        <dbReference type="ARBA" id="ARBA00004651"/>
    </source>
</evidence>
<dbReference type="EC" id="2.4.1.-" evidence="10"/>
<dbReference type="Proteomes" id="UP000263928">
    <property type="component" value="Unassembled WGS sequence"/>
</dbReference>
<dbReference type="RefSeq" id="WP_119160748.1">
    <property type="nucleotide sequence ID" value="NZ_LR134442.1"/>
</dbReference>
<comment type="similarity">
    <text evidence="7">Belongs to the glycosyltransferase 87 family.</text>
</comment>
<dbReference type="EMBL" id="UNQJ01000001">
    <property type="protein sequence ID" value="SYZ32392.1"/>
    <property type="molecule type" value="Genomic_DNA"/>
</dbReference>
<feature type="transmembrane region" description="Helical" evidence="8">
    <location>
        <begin position="324"/>
        <end position="341"/>
    </location>
</feature>
<dbReference type="EMBL" id="RCIW01000003">
    <property type="protein sequence ID" value="RLP12172.1"/>
    <property type="molecule type" value="Genomic_DNA"/>
</dbReference>
<feature type="transmembrane region" description="Helical" evidence="8">
    <location>
        <begin position="112"/>
        <end position="133"/>
    </location>
</feature>
<evidence type="ECO:0000256" key="3">
    <source>
        <dbReference type="ARBA" id="ARBA00022679"/>
    </source>
</evidence>
<feature type="transmembrane region" description="Helical" evidence="8">
    <location>
        <begin position="145"/>
        <end position="178"/>
    </location>
</feature>
<dbReference type="GO" id="GO:0016758">
    <property type="term" value="F:hexosyltransferase activity"/>
    <property type="evidence" value="ECO:0007669"/>
    <property type="project" value="InterPro"/>
</dbReference>
<feature type="transmembrane region" description="Helical" evidence="8">
    <location>
        <begin position="294"/>
        <end position="317"/>
    </location>
</feature>
<evidence type="ECO:0000313" key="11">
    <source>
        <dbReference type="Proteomes" id="UP000263928"/>
    </source>
</evidence>
<evidence type="ECO:0000313" key="10">
    <source>
        <dbReference type="EMBL" id="SYZ32392.1"/>
    </source>
</evidence>
<evidence type="ECO:0000313" key="9">
    <source>
        <dbReference type="EMBL" id="RLP12172.1"/>
    </source>
</evidence>
<evidence type="ECO:0000256" key="8">
    <source>
        <dbReference type="SAM" id="Phobius"/>
    </source>
</evidence>